<dbReference type="GO" id="GO:0030313">
    <property type="term" value="C:cell envelope"/>
    <property type="evidence" value="ECO:0007669"/>
    <property type="project" value="UniProtKB-SubCell"/>
</dbReference>
<dbReference type="InterPro" id="IPR019931">
    <property type="entry name" value="LPXTG_anchor"/>
</dbReference>
<comment type="caution">
    <text evidence="9">The sequence shown here is derived from an EMBL/GenBank/DDBJ whole genome shotgun (WGS) entry which is preliminary data.</text>
</comment>
<keyword evidence="2" id="KW-0134">Cell wall</keyword>
<feature type="transmembrane region" description="Helical" evidence="6">
    <location>
        <begin position="455"/>
        <end position="473"/>
    </location>
</feature>
<feature type="chain" id="PRO_5043611037" evidence="7">
    <location>
        <begin position="39"/>
        <end position="482"/>
    </location>
</feature>
<evidence type="ECO:0000256" key="1">
    <source>
        <dbReference type="ARBA" id="ARBA00004196"/>
    </source>
</evidence>
<evidence type="ECO:0000256" key="5">
    <source>
        <dbReference type="ARBA" id="ARBA00023088"/>
    </source>
</evidence>
<feature type="domain" description="Gram-positive cocci surface proteins LPxTG" evidence="8">
    <location>
        <begin position="447"/>
        <end position="482"/>
    </location>
</feature>
<keyword evidence="5" id="KW-0572">Peptidoglycan-anchor</keyword>
<organism evidence="9 10">
    <name type="scientific">Ruicaihuangia caeni</name>
    <dbReference type="NCBI Taxonomy" id="3042517"/>
    <lineage>
        <taxon>Bacteria</taxon>
        <taxon>Bacillati</taxon>
        <taxon>Actinomycetota</taxon>
        <taxon>Actinomycetes</taxon>
        <taxon>Micrococcales</taxon>
        <taxon>Microbacteriaceae</taxon>
        <taxon>Ruicaihuangia</taxon>
    </lineage>
</organism>
<dbReference type="AlphaFoldDB" id="A0AAW6TAF2"/>
<dbReference type="RefSeq" id="WP_281488052.1">
    <property type="nucleotide sequence ID" value="NZ_JASATX010000001.1"/>
</dbReference>
<protein>
    <submittedName>
        <fullName evidence="9">InlB B-repeat-containing protein</fullName>
    </submittedName>
</protein>
<keyword evidence="6" id="KW-0812">Transmembrane</keyword>
<keyword evidence="6" id="KW-1133">Transmembrane helix</keyword>
<dbReference type="Pfam" id="PF09479">
    <property type="entry name" value="Flg_new"/>
    <property type="match status" value="1"/>
</dbReference>
<dbReference type="NCBIfam" id="TIGR01167">
    <property type="entry name" value="LPXTG_anchor"/>
    <property type="match status" value="1"/>
</dbReference>
<keyword evidence="6" id="KW-0472">Membrane</keyword>
<keyword evidence="3" id="KW-0964">Secreted</keyword>
<evidence type="ECO:0000256" key="4">
    <source>
        <dbReference type="ARBA" id="ARBA00022729"/>
    </source>
</evidence>
<accession>A0AAW6TAF2</accession>
<evidence type="ECO:0000256" key="2">
    <source>
        <dbReference type="ARBA" id="ARBA00022512"/>
    </source>
</evidence>
<dbReference type="PROSITE" id="PS50847">
    <property type="entry name" value="GRAM_POS_ANCHORING"/>
    <property type="match status" value="1"/>
</dbReference>
<dbReference type="EMBL" id="JASATX010000001">
    <property type="protein sequence ID" value="MDI2098310.1"/>
    <property type="molecule type" value="Genomic_DNA"/>
</dbReference>
<gene>
    <name evidence="9" type="ORF">QF206_04930</name>
</gene>
<dbReference type="InterPro" id="IPR042229">
    <property type="entry name" value="Listeria/Bacterioides_rpt_sf"/>
</dbReference>
<keyword evidence="10" id="KW-1185">Reference proteome</keyword>
<evidence type="ECO:0000259" key="8">
    <source>
        <dbReference type="PROSITE" id="PS50847"/>
    </source>
</evidence>
<evidence type="ECO:0000256" key="7">
    <source>
        <dbReference type="SAM" id="SignalP"/>
    </source>
</evidence>
<evidence type="ECO:0000256" key="3">
    <source>
        <dbReference type="ARBA" id="ARBA00022525"/>
    </source>
</evidence>
<evidence type="ECO:0000313" key="9">
    <source>
        <dbReference type="EMBL" id="MDI2098310.1"/>
    </source>
</evidence>
<keyword evidence="4 7" id="KW-0732">Signal</keyword>
<sequence length="482" mass="45218">MRPFALTRKPARAATSISLAAIISCALVVAGAPSAAMAADVPVTTDAELATALNTAPDGDVVVVNADFALGAAATVANSIALDLNGHAISVAGLTVAAGKAFTIRDTAGGGALSATAGFAAGITTHGATLTIESGTITATAGHGAGIGGGDGQDCGTINITGGTVTATGNSDGPGIGSGWASNGPCTISISGGQVTAVGGNLSSGIGSGWYAPAPATVSITGGTVVATGSANSAAIGGSEGSNGGTVTIGDGATVTVNSTNGRAFGGGVGGGFGTVTIGGTVIVPASASMIVPAGGAVTVTPTGSITGDGALGGAGTLANSGTLTVASIDSVENGGTLAVAGNNYVVTFDSNHVDAAPASTAQRVYAASLDAALLALPAPTLTGRTLTGWNTLADGTGTAFTSATSISGDLTVFAVWNNPTPPVTPAPPAGGGAAVPAADSGTGRTLPQTGVDASLGWLALALLGLGAAAGVVSRRRERTQG</sequence>
<evidence type="ECO:0000256" key="6">
    <source>
        <dbReference type="SAM" id="Phobius"/>
    </source>
</evidence>
<dbReference type="Pfam" id="PF00746">
    <property type="entry name" value="Gram_pos_anchor"/>
    <property type="match status" value="1"/>
</dbReference>
<evidence type="ECO:0000313" key="10">
    <source>
        <dbReference type="Proteomes" id="UP001321506"/>
    </source>
</evidence>
<dbReference type="InterPro" id="IPR013378">
    <property type="entry name" value="InlB-like_B-rpt"/>
</dbReference>
<dbReference type="Pfam" id="PF18889">
    <property type="entry name" value="Beta_helix_3"/>
    <property type="match status" value="4"/>
</dbReference>
<feature type="signal peptide" evidence="7">
    <location>
        <begin position="1"/>
        <end position="38"/>
    </location>
</feature>
<reference evidence="9 10" key="1">
    <citation type="submission" date="2023-04" db="EMBL/GenBank/DDBJ databases">
        <title>Klugiella caeni sp. nov. isolated from the sludge of biochemical tank.</title>
        <authorList>
            <person name="Geng K."/>
        </authorList>
    </citation>
    <scope>NUCLEOTIDE SEQUENCE [LARGE SCALE GENOMIC DNA]</scope>
    <source>
        <strain evidence="9 10">YN-L-19</strain>
    </source>
</reference>
<proteinExistence type="predicted"/>
<comment type="subcellular location">
    <subcellularLocation>
        <location evidence="1">Cell envelope</location>
    </subcellularLocation>
</comment>
<dbReference type="PROSITE" id="PS51257">
    <property type="entry name" value="PROKAR_LIPOPROTEIN"/>
    <property type="match status" value="1"/>
</dbReference>
<name>A0AAW6TAF2_9MICO</name>
<dbReference type="Proteomes" id="UP001321506">
    <property type="component" value="Unassembled WGS sequence"/>
</dbReference>
<dbReference type="Gene3D" id="2.60.40.4270">
    <property type="entry name" value="Listeria-Bacteroides repeat domain"/>
    <property type="match status" value="1"/>
</dbReference>